<evidence type="ECO:0000313" key="2">
    <source>
        <dbReference type="EMBL" id="CUU25787.1"/>
    </source>
</evidence>
<dbReference type="InterPro" id="IPR004193">
    <property type="entry name" value="Glyco_hydro_13_N"/>
</dbReference>
<gene>
    <name evidence="2" type="primary">yieL</name>
    <name evidence="2" type="ORF">EM595_p0087</name>
</gene>
<dbReference type="EMBL" id="LN907828">
    <property type="protein sequence ID" value="CUU25787.1"/>
    <property type="molecule type" value="Genomic_DNA"/>
</dbReference>
<feature type="domain" description="Glycoside hydrolase family 13 N-terminal" evidence="1">
    <location>
        <begin position="25"/>
        <end position="82"/>
    </location>
</feature>
<dbReference type="InterPro" id="IPR013783">
    <property type="entry name" value="Ig-like_fold"/>
</dbReference>
<dbReference type="Proteomes" id="UP000059419">
    <property type="component" value="Plasmid pEM01"/>
</dbReference>
<dbReference type="InterPro" id="IPR029058">
    <property type="entry name" value="AB_hydrolase_fold"/>
</dbReference>
<accession>A0A0U5L9F9</accession>
<dbReference type="PANTHER" id="PTHR48098">
    <property type="entry name" value="ENTEROCHELIN ESTERASE-RELATED"/>
    <property type="match status" value="1"/>
</dbReference>
<sequence length="369" mass="41024">MALPLPVKPPETLAPKNYISQVNSDRTITWRLWAPSAKAVEVVTGSTPDSYVSHPMQKDAQGIWHFTSTPQTPDLYEYFFNVDGFRTLDTGTAQAKPQRQINTSLILVPGSLLDERNMPHGEIHMLTWHSAVLNRERQLAVWVPPGAEKSRTPLPVLYYYHGFGDTALSAINQGRVPQIMDNLLAEKKINPMLVVIPDTETDIADAIPENFAPGERRKVFYPRNADAADKELIQEIMPKIAARYNVRSDAEGQALAGLSQGGYQALVSGMRHLDRFAWLGVFSGVTTATVPDAQVAARLANPEAINQQLKLFTLVVGDKDVTTGNDVKVLKAQLDKGGVKTDWHSYPQLGHEMGVWRPAYIDFVQKLFR</sequence>
<dbReference type="SUPFAM" id="SSF53474">
    <property type="entry name" value="alpha/beta-Hydrolases"/>
    <property type="match status" value="1"/>
</dbReference>
<dbReference type="GO" id="GO:0004553">
    <property type="term" value="F:hydrolase activity, hydrolyzing O-glycosyl compounds"/>
    <property type="evidence" value="ECO:0007669"/>
    <property type="project" value="InterPro"/>
</dbReference>
<dbReference type="Pfam" id="PF00756">
    <property type="entry name" value="Esterase"/>
    <property type="match status" value="1"/>
</dbReference>
<dbReference type="InterPro" id="IPR050583">
    <property type="entry name" value="Mycobacterial_A85_antigen"/>
</dbReference>
<keyword evidence="3" id="KW-1185">Reference proteome</keyword>
<dbReference type="PANTHER" id="PTHR48098:SF1">
    <property type="entry name" value="DIACYLGLYCEROL ACYLTRANSFERASE_MYCOLYLTRANSFERASE AG85A"/>
    <property type="match status" value="1"/>
</dbReference>
<name>A0A0U5L9F9_9GAMM</name>
<protein>
    <recommendedName>
        <fullName evidence="1">Glycoside hydrolase family 13 N-terminal domain-containing protein</fullName>
    </recommendedName>
</protein>
<evidence type="ECO:0000313" key="3">
    <source>
        <dbReference type="Proteomes" id="UP000059419"/>
    </source>
</evidence>
<dbReference type="InterPro" id="IPR000801">
    <property type="entry name" value="Esterase-like"/>
</dbReference>
<dbReference type="GO" id="GO:0005975">
    <property type="term" value="P:carbohydrate metabolic process"/>
    <property type="evidence" value="ECO:0007669"/>
    <property type="project" value="InterPro"/>
</dbReference>
<dbReference type="AlphaFoldDB" id="A0A0U5L9F9"/>
<organism evidence="2 3">
    <name type="scientific">Duffyella gerundensis</name>
    <dbReference type="NCBI Taxonomy" id="1619313"/>
    <lineage>
        <taxon>Bacteria</taxon>
        <taxon>Pseudomonadati</taxon>
        <taxon>Pseudomonadota</taxon>
        <taxon>Gammaproteobacteria</taxon>
        <taxon>Enterobacterales</taxon>
        <taxon>Erwiniaceae</taxon>
        <taxon>Duffyella</taxon>
    </lineage>
</organism>
<dbReference type="SUPFAM" id="SSF81296">
    <property type="entry name" value="E set domains"/>
    <property type="match status" value="1"/>
</dbReference>
<dbReference type="Pfam" id="PF02922">
    <property type="entry name" value="CBM_48"/>
    <property type="match status" value="1"/>
</dbReference>
<reference evidence="3" key="1">
    <citation type="submission" date="2015-11" db="EMBL/GenBank/DDBJ databases">
        <authorList>
            <person name="Blom J."/>
        </authorList>
    </citation>
    <scope>NUCLEOTIDE SEQUENCE [LARGE SCALE GENOMIC DNA]</scope>
    <source>
        <plasmid evidence="3">pEM01</plasmid>
    </source>
</reference>
<evidence type="ECO:0000259" key="1">
    <source>
        <dbReference type="Pfam" id="PF02922"/>
    </source>
</evidence>
<dbReference type="PATRIC" id="fig|1619313.3.peg.3687"/>
<dbReference type="InterPro" id="IPR014756">
    <property type="entry name" value="Ig_E-set"/>
</dbReference>
<geneLocation type="plasmid" evidence="3">
    <name>pEM01</name>
</geneLocation>
<dbReference type="Gene3D" id="2.60.40.10">
    <property type="entry name" value="Immunoglobulins"/>
    <property type="match status" value="1"/>
</dbReference>
<dbReference type="Gene3D" id="3.40.50.1820">
    <property type="entry name" value="alpha/beta hydrolase"/>
    <property type="match status" value="1"/>
</dbReference>
<dbReference type="KEGG" id="ege:EM595_p0087"/>
<proteinExistence type="predicted"/>
<dbReference type="GO" id="GO:0016747">
    <property type="term" value="F:acyltransferase activity, transferring groups other than amino-acyl groups"/>
    <property type="evidence" value="ECO:0007669"/>
    <property type="project" value="TreeGrafter"/>
</dbReference>
<dbReference type="CDD" id="cd11294">
    <property type="entry name" value="E_set_Esterase_like_N"/>
    <property type="match status" value="1"/>
</dbReference>